<proteinExistence type="predicted"/>
<reference evidence="1 2" key="1">
    <citation type="journal article" date="2015" name="Genome Biol. Evol.">
        <title>Comparative Genomics of a Bacterivorous Green Alga Reveals Evolutionary Causalities and Consequences of Phago-Mixotrophic Mode of Nutrition.</title>
        <authorList>
            <person name="Burns J.A."/>
            <person name="Paasch A."/>
            <person name="Narechania A."/>
            <person name="Kim E."/>
        </authorList>
    </citation>
    <scope>NUCLEOTIDE SEQUENCE [LARGE SCALE GENOMIC DNA]</scope>
    <source>
        <strain evidence="1 2">PLY_AMNH</strain>
    </source>
</reference>
<comment type="caution">
    <text evidence="1">The sequence shown here is derived from an EMBL/GenBank/DDBJ whole genome shotgun (WGS) entry which is preliminary data.</text>
</comment>
<accession>A0AAE0FSP9</accession>
<dbReference type="Proteomes" id="UP001190700">
    <property type="component" value="Unassembled WGS sequence"/>
</dbReference>
<keyword evidence="2" id="KW-1185">Reference proteome</keyword>
<dbReference type="AlphaFoldDB" id="A0AAE0FSP9"/>
<protein>
    <submittedName>
        <fullName evidence="1">Uncharacterized protein</fullName>
    </submittedName>
</protein>
<name>A0AAE0FSP9_9CHLO</name>
<evidence type="ECO:0000313" key="2">
    <source>
        <dbReference type="Proteomes" id="UP001190700"/>
    </source>
</evidence>
<evidence type="ECO:0000313" key="1">
    <source>
        <dbReference type="EMBL" id="KAK3265342.1"/>
    </source>
</evidence>
<gene>
    <name evidence="1" type="ORF">CYMTET_25968</name>
</gene>
<dbReference type="Pfam" id="PF22086">
    <property type="entry name" value="DUF6940"/>
    <property type="match status" value="1"/>
</dbReference>
<sequence>MQIEQDEEAFAEHFDRCGGKSSAITFHNLGRDALLAVPCPGFGHATQPTDFSHMAAFMRSATQQQIHELWQTIGKAMEQRLKSDAGKRIWLNTSGLGVYWLHIRLDTIPKYYQYLPYKNPH</sequence>
<dbReference type="InterPro" id="IPR054220">
    <property type="entry name" value="DUF6940"/>
</dbReference>
<organism evidence="1 2">
    <name type="scientific">Cymbomonas tetramitiformis</name>
    <dbReference type="NCBI Taxonomy" id="36881"/>
    <lineage>
        <taxon>Eukaryota</taxon>
        <taxon>Viridiplantae</taxon>
        <taxon>Chlorophyta</taxon>
        <taxon>Pyramimonadophyceae</taxon>
        <taxon>Pyramimonadales</taxon>
        <taxon>Pyramimonadaceae</taxon>
        <taxon>Cymbomonas</taxon>
    </lineage>
</organism>
<dbReference type="EMBL" id="LGRX02013988">
    <property type="protein sequence ID" value="KAK3265342.1"/>
    <property type="molecule type" value="Genomic_DNA"/>
</dbReference>